<organism evidence="2 3">
    <name type="scientific">Serratia inhibens</name>
    <dbReference type="NCBI Taxonomy" id="2338073"/>
    <lineage>
        <taxon>Bacteria</taxon>
        <taxon>Pseudomonadati</taxon>
        <taxon>Pseudomonadota</taxon>
        <taxon>Gammaproteobacteria</taxon>
        <taxon>Enterobacterales</taxon>
        <taxon>Yersiniaceae</taxon>
        <taxon>Serratia</taxon>
    </lineage>
</organism>
<comment type="caution">
    <text evidence="2">The sequence shown here is derived from an EMBL/GenBank/DDBJ whole genome shotgun (WGS) entry which is preliminary data.</text>
</comment>
<dbReference type="EMBL" id="QYYG01000001">
    <property type="protein sequence ID" value="RJF58036.1"/>
    <property type="molecule type" value="Genomic_DNA"/>
</dbReference>
<keyword evidence="3" id="KW-1185">Reference proteome</keyword>
<protein>
    <recommendedName>
        <fullName evidence="1">ABC-three component systems C-terminal domain-containing protein</fullName>
    </recommendedName>
</protein>
<evidence type="ECO:0000313" key="2">
    <source>
        <dbReference type="EMBL" id="RJF58036.1"/>
    </source>
</evidence>
<dbReference type="Proteomes" id="UP000284338">
    <property type="component" value="Unassembled WGS sequence"/>
</dbReference>
<reference evidence="2 3" key="1">
    <citation type="submission" date="2018-09" db="EMBL/GenBank/DDBJ databases">
        <title>Draft genome of a novel serratia sp. strain with antifungal activity.</title>
        <authorList>
            <person name="Dichmann S.I."/>
            <person name="Park B.P."/>
            <person name="Pathiraja D."/>
            <person name="Choi I.-G."/>
            <person name="Stougaard P."/>
            <person name="Hennessy R.C."/>
        </authorList>
    </citation>
    <scope>NUCLEOTIDE SEQUENCE [LARGE SCALE GENOMIC DNA]</scope>
    <source>
        <strain evidence="2 3">S40</strain>
    </source>
</reference>
<feature type="domain" description="ABC-three component systems C-terminal" evidence="1">
    <location>
        <begin position="641"/>
        <end position="733"/>
    </location>
</feature>
<dbReference type="InterPro" id="IPR046870">
    <property type="entry name" value="ABC-3C_CTD3"/>
</dbReference>
<name>A0AA92X704_9GAMM</name>
<proteinExistence type="predicted"/>
<evidence type="ECO:0000313" key="3">
    <source>
        <dbReference type="Proteomes" id="UP000284338"/>
    </source>
</evidence>
<accession>A0AA92X704</accession>
<gene>
    <name evidence="2" type="ORF">D4100_04520</name>
</gene>
<evidence type="ECO:0000259" key="1">
    <source>
        <dbReference type="Pfam" id="PF20395"/>
    </source>
</evidence>
<dbReference type="RefSeq" id="WP_119803273.1">
    <property type="nucleotide sequence ID" value="NZ_QYYG01000001.1"/>
</dbReference>
<dbReference type="AlphaFoldDB" id="A0AA92X704"/>
<dbReference type="Pfam" id="PF20395">
    <property type="entry name" value="CTD3"/>
    <property type="match status" value="1"/>
</dbReference>
<sequence>MSKVRRSKRPETDEEREALITTLHQDIARSKAPLLTLYGGQYPMAHFSDDIFELFVGDICSELKGLEEWDWYDSVRRFSGGADAGRDVILHMGGQCVGTIQCKKYNKPVQLNLVLEELTKYLLYGLVKPGMLPPYGQEFRWYLAVSESTGGTATDFLVGAGEAHMKRHRSELETAVLKARDGSVFLKTHSTFEKLNATELCDLIWPRLVDTRLGLLRRSELSALVRMLPGVAGTYYEFQKVITGDISELLVPLKQFIQTGSCSPEQLSETQNVLSTYIPGKLLEGENLNVVMIPECNDTLNLLQNSMKTVRASQFGSAPTVIISSAGSFNPDDYKEISRILNTSKGQVILVVGCGKVSGEKLNWWRESGEIIFPSPEWDPAPVQEYQAGWCWIKERSGETTCHLLLENVPADHSDGQGTHHHCFIFEDVCFWPVLGADFFCSVSASKAMLNRLAMSLEETGSAIRKHALAVCASQCVEDEKVKHALAHFEVLREKTDLAFLCCHPSSTKYKNGLRTFCGAYPCADSSHTLMSTRGIVENGVVIRSAQTAVASFSAYWKSPTLQLLRPSLFRVEGSTLVSDYIPLFAELLSHVTLYESKDDSPYPNRAKDKLCIQYLADKGMSSSLIVHHCMNKLKPYTPVLPDTVSWDNTKLARHAGLNSYLSSHSELEWQTECNKSGTLKWASMTSVEHIVLLEDPDLSYRQVKAEVLLWAAEAGEHPKLRVLAKGRGNRMDHWIARTGEVHRVDITLPDYADENEITEIHVNRQAELHSLSVLDDYYLEDIDGSGLEKFVRSLRKDENE</sequence>